<dbReference type="InterPro" id="IPR007197">
    <property type="entry name" value="rSAM"/>
</dbReference>
<evidence type="ECO:0000256" key="2">
    <source>
        <dbReference type="ARBA" id="ARBA00023004"/>
    </source>
</evidence>
<evidence type="ECO:0000256" key="3">
    <source>
        <dbReference type="ARBA" id="ARBA00023014"/>
    </source>
</evidence>
<dbReference type="GO" id="GO:0003824">
    <property type="term" value="F:catalytic activity"/>
    <property type="evidence" value="ECO:0007669"/>
    <property type="project" value="InterPro"/>
</dbReference>
<dbReference type="SFLD" id="SFLDG01084">
    <property type="entry name" value="Uncharacterised_Radical_SAM_Su"/>
    <property type="match status" value="1"/>
</dbReference>
<comment type="caution">
    <text evidence="5">The sequence shown here is derived from an EMBL/GenBank/DDBJ whole genome shotgun (WGS) entry which is preliminary data.</text>
</comment>
<dbReference type="SMART" id="SM00729">
    <property type="entry name" value="Elp3"/>
    <property type="match status" value="1"/>
</dbReference>
<keyword evidence="3" id="KW-0411">Iron-sulfur</keyword>
<dbReference type="AlphaFoldDB" id="A0A545UCE4"/>
<sequence>MVEMEKVSIKRTLKGRAVSENTRHRFETTTSEAIDDGWWQQEELSDSLPVKTSLIKEHSKTIISNNQSPDVPFEQSINPYRGCEHGCVYCYARPSHAFWDLSPGLDFESKIIYKANAIELLEKKFNSPSYQCKPITIGANTDAYQPVERKLKITRQILQLMLDYQHPVSIITKGQLIGRDLDLLAKLADKNLVSVAVSVTTLENSLKRILEPRTASPTSRLEIIRKLSEKNIPVTALIAPIIPAINDGEIEKMIHQVSLSGATRAAYILLRLPYELKAIFGDWLDTHFPQRKEKVLNYLREMRGGKLNEQRFGRRMSGDGIYAQLINRRFHVACQKFGIEGLHGREGDIQSLNTSLFRSDQPKQFDLL</sequence>
<dbReference type="OrthoDB" id="9785699at2"/>
<dbReference type="RefSeq" id="WP_142932168.1">
    <property type="nucleotide sequence ID" value="NZ_ML660165.1"/>
</dbReference>
<proteinExistence type="predicted"/>
<dbReference type="PANTHER" id="PTHR43432">
    <property type="entry name" value="SLR0285 PROTEIN"/>
    <property type="match status" value="1"/>
</dbReference>
<keyword evidence="6" id="KW-1185">Reference proteome</keyword>
<evidence type="ECO:0000256" key="1">
    <source>
        <dbReference type="ARBA" id="ARBA00022723"/>
    </source>
</evidence>
<evidence type="ECO:0000313" key="6">
    <source>
        <dbReference type="Proteomes" id="UP000315439"/>
    </source>
</evidence>
<dbReference type="SFLD" id="SFLDS00029">
    <property type="entry name" value="Radical_SAM"/>
    <property type="match status" value="1"/>
</dbReference>
<evidence type="ECO:0000259" key="4">
    <source>
        <dbReference type="PROSITE" id="PS51918"/>
    </source>
</evidence>
<feature type="domain" description="Radical SAM core" evidence="4">
    <location>
        <begin position="69"/>
        <end position="306"/>
    </location>
</feature>
<dbReference type="GO" id="GO:0046872">
    <property type="term" value="F:metal ion binding"/>
    <property type="evidence" value="ECO:0007669"/>
    <property type="project" value="UniProtKB-KW"/>
</dbReference>
<name>A0A545UCE4_9GAMM</name>
<dbReference type="Gene3D" id="3.80.30.30">
    <property type="match status" value="1"/>
</dbReference>
<dbReference type="Proteomes" id="UP000315439">
    <property type="component" value="Unassembled WGS sequence"/>
</dbReference>
<organism evidence="5 6">
    <name type="scientific">Aliikangiella coralliicola</name>
    <dbReference type="NCBI Taxonomy" id="2592383"/>
    <lineage>
        <taxon>Bacteria</taxon>
        <taxon>Pseudomonadati</taxon>
        <taxon>Pseudomonadota</taxon>
        <taxon>Gammaproteobacteria</taxon>
        <taxon>Oceanospirillales</taxon>
        <taxon>Pleioneaceae</taxon>
        <taxon>Aliikangiella</taxon>
    </lineage>
</organism>
<protein>
    <submittedName>
        <fullName evidence="5">PA0069 family radical SAM protein</fullName>
    </submittedName>
</protein>
<dbReference type="GO" id="GO:0051536">
    <property type="term" value="F:iron-sulfur cluster binding"/>
    <property type="evidence" value="ECO:0007669"/>
    <property type="project" value="UniProtKB-KW"/>
</dbReference>
<evidence type="ECO:0000313" key="5">
    <source>
        <dbReference type="EMBL" id="TQV87141.1"/>
    </source>
</evidence>
<dbReference type="InterPro" id="IPR006638">
    <property type="entry name" value="Elp3/MiaA/NifB-like_rSAM"/>
</dbReference>
<reference evidence="5 6" key="1">
    <citation type="submission" date="2019-07" db="EMBL/GenBank/DDBJ databases">
        <title>Draft genome for Aliikangiella sp. M105.</title>
        <authorList>
            <person name="Wang G."/>
        </authorList>
    </citation>
    <scope>NUCLEOTIDE SEQUENCE [LARGE SCALE GENOMIC DNA]</scope>
    <source>
        <strain evidence="5 6">M105</strain>
    </source>
</reference>
<dbReference type="CDD" id="cd01335">
    <property type="entry name" value="Radical_SAM"/>
    <property type="match status" value="1"/>
</dbReference>
<dbReference type="EMBL" id="VIKS01000009">
    <property type="protein sequence ID" value="TQV87141.1"/>
    <property type="molecule type" value="Genomic_DNA"/>
</dbReference>
<gene>
    <name evidence="5" type="ORF">FLL46_15155</name>
</gene>
<accession>A0A545UCE4</accession>
<dbReference type="PANTHER" id="PTHR43432:SF3">
    <property type="entry name" value="SLR0285 PROTEIN"/>
    <property type="match status" value="1"/>
</dbReference>
<dbReference type="InterPro" id="IPR040086">
    <property type="entry name" value="MJ0683-like"/>
</dbReference>
<keyword evidence="1" id="KW-0479">Metal-binding</keyword>
<dbReference type="InterPro" id="IPR058240">
    <property type="entry name" value="rSAM_sf"/>
</dbReference>
<keyword evidence="2" id="KW-0408">Iron</keyword>
<dbReference type="PROSITE" id="PS51918">
    <property type="entry name" value="RADICAL_SAM"/>
    <property type="match status" value="1"/>
</dbReference>
<dbReference type="Pfam" id="PF04055">
    <property type="entry name" value="Radical_SAM"/>
    <property type="match status" value="1"/>
</dbReference>
<dbReference type="SUPFAM" id="SSF102114">
    <property type="entry name" value="Radical SAM enzymes"/>
    <property type="match status" value="1"/>
</dbReference>
<dbReference type="NCBIfam" id="NF033668">
    <property type="entry name" value="rSAM_PA0069"/>
    <property type="match status" value="1"/>
</dbReference>